<gene>
    <name evidence="2" type="ORF">RFM27_08410</name>
</gene>
<keyword evidence="1" id="KW-0812">Transmembrane</keyword>
<feature type="transmembrane region" description="Helical" evidence="1">
    <location>
        <begin position="59"/>
        <end position="80"/>
    </location>
</feature>
<organism evidence="2 3">
    <name type="scientific">Mesorhizobium dulcispinae</name>
    <dbReference type="NCBI Taxonomy" id="3072316"/>
    <lineage>
        <taxon>Bacteria</taxon>
        <taxon>Pseudomonadati</taxon>
        <taxon>Pseudomonadota</taxon>
        <taxon>Alphaproteobacteria</taxon>
        <taxon>Hyphomicrobiales</taxon>
        <taxon>Phyllobacteriaceae</taxon>
        <taxon>Mesorhizobium</taxon>
    </lineage>
</organism>
<evidence type="ECO:0000313" key="3">
    <source>
        <dbReference type="Proteomes" id="UP001271780"/>
    </source>
</evidence>
<evidence type="ECO:0000313" key="2">
    <source>
        <dbReference type="EMBL" id="MDX8472088.1"/>
    </source>
</evidence>
<dbReference type="RefSeq" id="WP_320316352.1">
    <property type="nucleotide sequence ID" value="NZ_JAVIIX010000004.1"/>
</dbReference>
<evidence type="ECO:0000256" key="1">
    <source>
        <dbReference type="SAM" id="Phobius"/>
    </source>
</evidence>
<keyword evidence="3" id="KW-1185">Reference proteome</keyword>
<protein>
    <submittedName>
        <fullName evidence="2">Uncharacterized protein</fullName>
    </submittedName>
</protein>
<keyword evidence="1" id="KW-1133">Transmembrane helix</keyword>
<accession>A0ABU4XDJ0</accession>
<name>A0ABU4XDJ0_9HYPH</name>
<keyword evidence="1" id="KW-0472">Membrane</keyword>
<comment type="caution">
    <text evidence="2">The sequence shown here is derived from an EMBL/GenBank/DDBJ whole genome shotgun (WGS) entry which is preliminary data.</text>
</comment>
<dbReference type="Proteomes" id="UP001271780">
    <property type="component" value="Unassembled WGS sequence"/>
</dbReference>
<dbReference type="EMBL" id="JAVIIZ010000003">
    <property type="protein sequence ID" value="MDX8472088.1"/>
    <property type="molecule type" value="Genomic_DNA"/>
</dbReference>
<reference evidence="2 3" key="1">
    <citation type="submission" date="2023-08" db="EMBL/GenBank/DDBJ databases">
        <title>Implementing the SeqCode for naming new Mesorhizobium species isolated from Vachellia karroo root nodules.</title>
        <authorList>
            <person name="Van Lill M."/>
        </authorList>
    </citation>
    <scope>NUCLEOTIDE SEQUENCE [LARGE SCALE GENOMIC DNA]</scope>
    <source>
        <strain evidence="2 3">VK23A</strain>
    </source>
</reference>
<proteinExistence type="predicted"/>
<feature type="transmembrane region" description="Helical" evidence="1">
    <location>
        <begin position="16"/>
        <end position="39"/>
    </location>
</feature>
<sequence length="88" mass="9615">MPGLEALLSLIGPAYLAYYGFTVPVMVVWAILCAALWVWNNRPSKRQSGGAGRSRSASLIFFVFVAICYVAAHTGVYRLVQHLAGLWA</sequence>